<organism evidence="1 2">
    <name type="scientific">Leptospira weilii str. 2006001853</name>
    <dbReference type="NCBI Taxonomy" id="1001589"/>
    <lineage>
        <taxon>Bacteria</taxon>
        <taxon>Pseudomonadati</taxon>
        <taxon>Spirochaetota</taxon>
        <taxon>Spirochaetia</taxon>
        <taxon>Leptospirales</taxon>
        <taxon>Leptospiraceae</taxon>
        <taxon>Leptospira</taxon>
    </lineage>
</organism>
<dbReference type="Proteomes" id="UP000001338">
    <property type="component" value="Unassembled WGS sequence"/>
</dbReference>
<reference evidence="1 2" key="1">
    <citation type="submission" date="2012-10" db="EMBL/GenBank/DDBJ databases">
        <authorList>
            <person name="Harkins D.M."/>
            <person name="Durkin A.S."/>
            <person name="Brinkac L.M."/>
            <person name="Haft D.H."/>
            <person name="Selengut J.D."/>
            <person name="Sanka R."/>
            <person name="DePew J."/>
            <person name="Purushe J."/>
            <person name="Whelen A.C."/>
            <person name="Vinetz J.M."/>
            <person name="Sutton G.G."/>
            <person name="Nierman W.C."/>
            <person name="Fouts D.E."/>
        </authorList>
    </citation>
    <scope>NUCLEOTIDE SEQUENCE [LARGE SCALE GENOMIC DNA]</scope>
    <source>
        <strain evidence="1 2">2006001853</strain>
    </source>
</reference>
<proteinExistence type="predicted"/>
<protein>
    <submittedName>
        <fullName evidence="1">Uncharacterized protein</fullName>
    </submittedName>
</protein>
<gene>
    <name evidence="1" type="ORF">LEP1GSC036_3298</name>
</gene>
<dbReference type="EMBL" id="AFLV02000038">
    <property type="protein sequence ID" value="EKR64756.1"/>
    <property type="molecule type" value="Genomic_DNA"/>
</dbReference>
<sequence length="72" mass="7991">MLNFSGSLMTYIHSLVSVFIQQANGKEAAGMYSNGKIHMIARTIEKVFRRIGKIIGTEVVAEDYQNQAGENI</sequence>
<name>A0A828Z395_9LEPT</name>
<accession>A0A828Z395</accession>
<comment type="caution">
    <text evidence="1">The sequence shown here is derived from an EMBL/GenBank/DDBJ whole genome shotgun (WGS) entry which is preliminary data.</text>
</comment>
<dbReference type="AlphaFoldDB" id="A0A828Z395"/>
<evidence type="ECO:0000313" key="1">
    <source>
        <dbReference type="EMBL" id="EKR64756.1"/>
    </source>
</evidence>
<dbReference type="RefSeq" id="WP_004499537.1">
    <property type="nucleotide sequence ID" value="NZ_AFLV02000038.1"/>
</dbReference>
<evidence type="ECO:0000313" key="2">
    <source>
        <dbReference type="Proteomes" id="UP000001338"/>
    </source>
</evidence>